<name>A0A429XB02_SIMTE</name>
<dbReference type="PANTHER" id="PTHR30040">
    <property type="entry name" value="THIAMINE BIOSYNTHESIS LIPOPROTEIN APBE"/>
    <property type="match status" value="1"/>
</dbReference>
<dbReference type="OrthoDB" id="9778595at2"/>
<evidence type="ECO:0000256" key="5">
    <source>
        <dbReference type="ARBA" id="ARBA00022723"/>
    </source>
</evidence>
<reference evidence="13 14" key="1">
    <citation type="submission" date="2018-12" db="EMBL/GenBank/DDBJ databases">
        <authorList>
            <person name="Sun L."/>
            <person name="Chen Z."/>
        </authorList>
    </citation>
    <scope>NUCLEOTIDE SEQUENCE [LARGE SCALE GENOMIC DNA]</scope>
    <source>
        <strain evidence="13 14">LMG 29736</strain>
    </source>
</reference>
<dbReference type="RefSeq" id="WP_120115371.1">
    <property type="nucleotide sequence ID" value="NZ_BORI01000031.1"/>
</dbReference>
<dbReference type="EMBL" id="QYTW02000004">
    <property type="protein sequence ID" value="RST60542.1"/>
    <property type="molecule type" value="Genomic_DNA"/>
</dbReference>
<comment type="caution">
    <text evidence="13">The sequence shown here is derived from an EMBL/GenBank/DDBJ whole genome shotgun (WGS) entry which is preliminary data.</text>
</comment>
<keyword evidence="5 10" id="KW-0479">Metal-binding</keyword>
<keyword evidence="15" id="KW-1185">Reference proteome</keyword>
<proteinExistence type="inferred from homology"/>
<evidence type="ECO:0000256" key="2">
    <source>
        <dbReference type="ARBA" id="ARBA00016337"/>
    </source>
</evidence>
<evidence type="ECO:0000313" key="15">
    <source>
        <dbReference type="Proteomes" id="UP000680670"/>
    </source>
</evidence>
<comment type="cofactor">
    <cofactor evidence="11">
        <name>Mg(2+)</name>
        <dbReference type="ChEBI" id="CHEBI:18420"/>
    </cofactor>
    <cofactor evidence="11">
        <name>Mn(2+)</name>
        <dbReference type="ChEBI" id="CHEBI:29035"/>
    </cofactor>
    <text evidence="11">Magnesium. Can also use manganese.</text>
</comment>
<evidence type="ECO:0000256" key="4">
    <source>
        <dbReference type="ARBA" id="ARBA00022679"/>
    </source>
</evidence>
<evidence type="ECO:0000256" key="1">
    <source>
        <dbReference type="ARBA" id="ARBA00011955"/>
    </source>
</evidence>
<dbReference type="SUPFAM" id="SSF143631">
    <property type="entry name" value="ApbE-like"/>
    <property type="match status" value="1"/>
</dbReference>
<keyword evidence="7 10" id="KW-0460">Magnesium</keyword>
<feature type="binding site" evidence="11">
    <location>
        <position position="146"/>
    </location>
    <ligand>
        <name>Mg(2+)</name>
        <dbReference type="ChEBI" id="CHEBI:18420"/>
    </ligand>
</feature>
<protein>
    <recommendedName>
        <fullName evidence="2 10">FAD:protein FMN transferase</fullName>
        <ecNumber evidence="1 10">2.7.1.180</ecNumber>
    </recommendedName>
    <alternativeName>
        <fullName evidence="8 10">Flavin transferase</fullName>
    </alternativeName>
</protein>
<evidence type="ECO:0000256" key="8">
    <source>
        <dbReference type="ARBA" id="ARBA00031306"/>
    </source>
</evidence>
<organism evidence="13 14">
    <name type="scientific">Siminovitchia terrae</name>
    <name type="common">Bacillus terrae</name>
    <dbReference type="NCBI Taxonomy" id="1914933"/>
    <lineage>
        <taxon>Bacteria</taxon>
        <taxon>Bacillati</taxon>
        <taxon>Bacillota</taxon>
        <taxon>Bacilli</taxon>
        <taxon>Bacillales</taxon>
        <taxon>Bacillaceae</taxon>
        <taxon>Siminovitchia</taxon>
    </lineage>
</organism>
<reference evidence="12 15" key="2">
    <citation type="submission" date="2021-03" db="EMBL/GenBank/DDBJ databases">
        <title>Antimicrobial resistance genes in bacteria isolated from Japanese honey, and their potential for conferring macrolide and lincosamide resistance in the American foulbrood pathogen Paenibacillus larvae.</title>
        <authorList>
            <person name="Okamoto M."/>
            <person name="Kumagai M."/>
            <person name="Kanamori H."/>
            <person name="Takamatsu D."/>
        </authorList>
    </citation>
    <scope>NUCLEOTIDE SEQUENCE [LARGE SCALE GENOMIC DNA]</scope>
    <source>
        <strain evidence="12 15">J6TS1</strain>
    </source>
</reference>
<comment type="catalytic activity">
    <reaction evidence="9 10">
        <text>L-threonyl-[protein] + FAD = FMN-L-threonyl-[protein] + AMP + H(+)</text>
        <dbReference type="Rhea" id="RHEA:36847"/>
        <dbReference type="Rhea" id="RHEA-COMP:11060"/>
        <dbReference type="Rhea" id="RHEA-COMP:11061"/>
        <dbReference type="ChEBI" id="CHEBI:15378"/>
        <dbReference type="ChEBI" id="CHEBI:30013"/>
        <dbReference type="ChEBI" id="CHEBI:57692"/>
        <dbReference type="ChEBI" id="CHEBI:74257"/>
        <dbReference type="ChEBI" id="CHEBI:456215"/>
        <dbReference type="EC" id="2.7.1.180"/>
    </reaction>
</comment>
<evidence type="ECO:0000313" key="13">
    <source>
        <dbReference type="EMBL" id="RST60542.1"/>
    </source>
</evidence>
<evidence type="ECO:0000313" key="14">
    <source>
        <dbReference type="Proteomes" id="UP000287296"/>
    </source>
</evidence>
<dbReference type="AlphaFoldDB" id="A0A429XB02"/>
<comment type="similarity">
    <text evidence="10">Belongs to the ApbE family.</text>
</comment>
<dbReference type="InterPro" id="IPR003374">
    <property type="entry name" value="ApbE-like_sf"/>
</dbReference>
<dbReference type="Proteomes" id="UP000680670">
    <property type="component" value="Unassembled WGS sequence"/>
</dbReference>
<accession>A0A429XB02</accession>
<sequence>METFSINVMNTDVYIEISNSQKSNWREEIKAWLLYVDQEWSRFRDDNELSMLNRLPQGESIQLSDPFYDVLYRANEYREKTRGLFSPYLKMQMESNGYVKSFPFSGAPRTSLANFHEDMMKETKPFLFLGHNIIKKITNQKVDIGGFAKGYAMECAAQWLRNTGGAKYGIVDGGGDITMWSDGEKEWKIGIANPFKEGTEIGLIRIKSGAIATSNRLYRSWMYGNEMKHHLLNGKTGAPIRTDVVQATVMTKHLLDGEVLAKMCFLLSEEGREHWFKDHYPHCRYFLVRESDRKNLEKEAVVNGAF</sequence>
<evidence type="ECO:0000256" key="6">
    <source>
        <dbReference type="ARBA" id="ARBA00022827"/>
    </source>
</evidence>
<gene>
    <name evidence="13" type="ORF">D5F11_006835</name>
    <name evidence="12" type="ORF">J6TS1_42470</name>
</gene>
<dbReference type="Pfam" id="PF02424">
    <property type="entry name" value="ApbE"/>
    <property type="match status" value="1"/>
</dbReference>
<dbReference type="InterPro" id="IPR024932">
    <property type="entry name" value="ApbE"/>
</dbReference>
<dbReference type="PIRSF" id="PIRSF006268">
    <property type="entry name" value="ApbE"/>
    <property type="match status" value="1"/>
</dbReference>
<dbReference type="Proteomes" id="UP000287296">
    <property type="component" value="Unassembled WGS sequence"/>
</dbReference>
<keyword evidence="4 10" id="KW-0808">Transferase</keyword>
<dbReference type="Gene3D" id="3.10.520.10">
    <property type="entry name" value="ApbE-like domains"/>
    <property type="match status" value="1"/>
</dbReference>
<evidence type="ECO:0000256" key="3">
    <source>
        <dbReference type="ARBA" id="ARBA00022630"/>
    </source>
</evidence>
<evidence type="ECO:0000256" key="9">
    <source>
        <dbReference type="ARBA" id="ARBA00048540"/>
    </source>
</evidence>
<keyword evidence="3 10" id="KW-0285">Flavoprotein</keyword>
<dbReference type="PANTHER" id="PTHR30040:SF2">
    <property type="entry name" value="FAD:PROTEIN FMN TRANSFERASE"/>
    <property type="match status" value="1"/>
</dbReference>
<evidence type="ECO:0000256" key="10">
    <source>
        <dbReference type="PIRNR" id="PIRNR006268"/>
    </source>
</evidence>
<evidence type="ECO:0000256" key="7">
    <source>
        <dbReference type="ARBA" id="ARBA00022842"/>
    </source>
</evidence>
<dbReference type="GO" id="GO:0016740">
    <property type="term" value="F:transferase activity"/>
    <property type="evidence" value="ECO:0007669"/>
    <property type="project" value="UniProtKB-UniRule"/>
</dbReference>
<evidence type="ECO:0000256" key="11">
    <source>
        <dbReference type="PIRSR" id="PIRSR006268-2"/>
    </source>
</evidence>
<dbReference type="EMBL" id="BORJ01000014">
    <property type="protein sequence ID" value="GIN98377.1"/>
    <property type="molecule type" value="Genomic_DNA"/>
</dbReference>
<keyword evidence="6 10" id="KW-0274">FAD</keyword>
<dbReference type="EC" id="2.7.1.180" evidence="1 10"/>
<dbReference type="GO" id="GO:0046872">
    <property type="term" value="F:metal ion binding"/>
    <property type="evidence" value="ECO:0007669"/>
    <property type="project" value="UniProtKB-UniRule"/>
</dbReference>
<evidence type="ECO:0000313" key="12">
    <source>
        <dbReference type="EMBL" id="GIN98377.1"/>
    </source>
</evidence>